<dbReference type="InterPro" id="IPR008507">
    <property type="entry name" value="DUF789"/>
</dbReference>
<dbReference type="PANTHER" id="PTHR32010">
    <property type="entry name" value="PHOTOSYSTEM II STABILITY/ASSEMBLY FACTOR HCF136, CHLOROPLASTIC"/>
    <property type="match status" value="1"/>
</dbReference>
<dbReference type="EMBL" id="JBBPBM010000024">
    <property type="protein sequence ID" value="KAK8542825.1"/>
    <property type="molecule type" value="Genomic_DNA"/>
</dbReference>
<dbReference type="Proteomes" id="UP001472677">
    <property type="component" value="Unassembled WGS sequence"/>
</dbReference>
<gene>
    <name evidence="2" type="ORF">V6N12_015403</name>
</gene>
<feature type="compositionally biased region" description="Polar residues" evidence="1">
    <location>
        <begin position="556"/>
        <end position="567"/>
    </location>
</feature>
<evidence type="ECO:0000256" key="1">
    <source>
        <dbReference type="SAM" id="MobiDB-lite"/>
    </source>
</evidence>
<dbReference type="Pfam" id="PF05623">
    <property type="entry name" value="DUF789"/>
    <property type="match status" value="1"/>
</dbReference>
<reference evidence="2 3" key="1">
    <citation type="journal article" date="2024" name="G3 (Bethesda)">
        <title>Genome assembly of Hibiscus sabdariffa L. provides insights into metabolisms of medicinal natural products.</title>
        <authorList>
            <person name="Kim T."/>
        </authorList>
    </citation>
    <scope>NUCLEOTIDE SEQUENCE [LARGE SCALE GENOMIC DNA]</scope>
    <source>
        <strain evidence="2">TK-2024</strain>
        <tissue evidence="2">Old leaves</tissue>
    </source>
</reference>
<protein>
    <submittedName>
        <fullName evidence="2">Uncharacterized protein</fullName>
    </submittedName>
</protein>
<organism evidence="2 3">
    <name type="scientific">Hibiscus sabdariffa</name>
    <name type="common">roselle</name>
    <dbReference type="NCBI Taxonomy" id="183260"/>
    <lineage>
        <taxon>Eukaryota</taxon>
        <taxon>Viridiplantae</taxon>
        <taxon>Streptophyta</taxon>
        <taxon>Embryophyta</taxon>
        <taxon>Tracheophyta</taxon>
        <taxon>Spermatophyta</taxon>
        <taxon>Magnoliopsida</taxon>
        <taxon>eudicotyledons</taxon>
        <taxon>Gunneridae</taxon>
        <taxon>Pentapetalae</taxon>
        <taxon>rosids</taxon>
        <taxon>malvids</taxon>
        <taxon>Malvales</taxon>
        <taxon>Malvaceae</taxon>
        <taxon>Malvoideae</taxon>
        <taxon>Hibiscus</taxon>
    </lineage>
</organism>
<proteinExistence type="predicted"/>
<comment type="caution">
    <text evidence="2">The sequence shown here is derived from an EMBL/GenBank/DDBJ whole genome shotgun (WGS) entry which is preliminary data.</text>
</comment>
<name>A0ABR2DPA9_9ROSI</name>
<keyword evidence="3" id="KW-1185">Reference proteome</keyword>
<sequence length="1123" mass="124919">MSCGVGQTPLRNQKVSEVGKANRSNNSLHLHGYRRTSQDSRISSFNLRNIDQRCTILTFPTLECDGQWRIVALPLQYFDHTNRFGTGTQVNMNSLHLVSSPSVNSFKVDGRETQKGSQPDQITYSAKPFRTRSLSGSNVRQQFCNRTIAHKMTKSNEMSYSSFRHSSITCNDSSAVMFKGSNATTFIDCSEEDKSAKKNARKKARRKGKHKKKHLCDFGSTESEAYAEYTCGSSASEICESSNGVVTSSQSQNTCTCDIDEVDTLESILPSQAQKYGEITDSSEIGSEDQQLPRCQGDIQRRHPSHTGSLVGIHQKDFTDMHASLVSDSVSVGSNSEEGMSSSSGHIVNPFNKKSHEISQLELPGSGTKKGSLYLENSLCSISKTHDFTERTKHGPARGSFDGRKAASGKWDKQFKSVSGKLGSMWNLHGRTGIENGHSVWQRVQKNDVEKCNAEMKKTSSICSQFDAILKDVPLQKRNCNAASLATLPITEDKRKLKNKVPRKSKRKVSPPKQESIGYSRKESLPNKVNLNAHAKTSMPKNGSLDDLTSLDDNGVSKNHSRSSSQLGYARVETLKSETVSDFEVSPTCMEPCESVCDAASGLNNQDSLGENIFVPSHRSNLLDMETPVYVPHLMMNGVARTEKNSVAENGKQIHNMGSVLRKWIPIGIKECGFTYSKSANLSVEHSNGPDAEDGTRKDTFEEKFTLSSKNLENGNHIPKLRNVNSSINGKENNPNVANLSAGATDLNKIGKALNDGYRAQMASEAVQAATGGPIAEFERLLHFCSPVICHSYSSVGCENCLSDQVPSPLLCRHETPNMPLGCLWQWYEKHGSYGLEIRAEDYENTKRLGIDQVEFCAYFVPFLSAIQLFKNSKTQSTRGVSEDCDTDPISTNSTNVSQLPIFSALVPQTHSIEPSSQSQVNGTRSAVSPKEVKSVDMELVFEYFESEKPHQRRGLYEKIQELVRDDVSPKCKMYGDPVHLDSINMHDLHPRSWYSVAWYPIYKIPDGNFRAAFLTYHSLGHFVRRISKMDYPSVDACVVSPVVGLKSYNAQHEQGECWFRPRHSPTNITPENQGVSPSRILKERLRTLEETASLMARAVVNKENRTSVNRHPDYEFFVSRQR</sequence>
<evidence type="ECO:0000313" key="3">
    <source>
        <dbReference type="Proteomes" id="UP001472677"/>
    </source>
</evidence>
<feature type="compositionally biased region" description="Basic residues" evidence="1">
    <location>
        <begin position="496"/>
        <end position="510"/>
    </location>
</feature>
<accession>A0ABR2DPA9</accession>
<feature type="region of interest" description="Disordered" evidence="1">
    <location>
        <begin position="496"/>
        <end position="568"/>
    </location>
</feature>
<evidence type="ECO:0000313" key="2">
    <source>
        <dbReference type="EMBL" id="KAK8542825.1"/>
    </source>
</evidence>
<dbReference type="PANTHER" id="PTHR32010:SF18">
    <property type="entry name" value="DUF789 FAMILY PROTEIN"/>
    <property type="match status" value="1"/>
</dbReference>
<feature type="region of interest" description="Disordered" evidence="1">
    <location>
        <begin position="1"/>
        <end position="35"/>
    </location>
</feature>